<keyword evidence="2" id="KW-0378">Hydrolase</keyword>
<reference evidence="5 6" key="1">
    <citation type="journal article" date="2015" name="Genome Announc.">
        <title>Complete Genome Sequence of Methanosphaerula palustris E1-9CT, a Hydrogenotrophic Methanogen Isolated from a Minerotrophic Fen Peatland.</title>
        <authorList>
            <person name="Cadillo-Quiroz H."/>
            <person name="Browne P."/>
            <person name="Kyrpides N."/>
            <person name="Woyke T."/>
            <person name="Goodwin L."/>
            <person name="Detter C."/>
            <person name="Yavitt J.B."/>
            <person name="Zinder S.H."/>
        </authorList>
    </citation>
    <scope>NUCLEOTIDE SEQUENCE [LARGE SCALE GENOMIC DNA]</scope>
    <source>
        <strain evidence="6">ATCC BAA-1556 / DSM 19958 / E1-9c</strain>
    </source>
</reference>
<dbReference type="InterPro" id="IPR050309">
    <property type="entry name" value="Type-B_Carboxylest/Lipase"/>
</dbReference>
<dbReference type="GO" id="GO:0016787">
    <property type="term" value="F:hydrolase activity"/>
    <property type="evidence" value="ECO:0007669"/>
    <property type="project" value="UniProtKB-KW"/>
</dbReference>
<dbReference type="Pfam" id="PF00135">
    <property type="entry name" value="COesterase"/>
    <property type="match status" value="1"/>
</dbReference>
<dbReference type="AlphaFoldDB" id="B8GKR3"/>
<sequence precursor="true">MTEIGKHWRSPAYILVIAVILSGLVLGAGCTQKSPEPGIVQNNSSGEVINSSIVKIDAGPISGVNQSGISTYFGIPYAAPPVGDLRWRPPAAVQPWTGVKETKTFAANPPQPITPNSTTGEPVMSEDCLYLNVWTPAKSADEKLPVMVFFYGGAFGEVEGTGMVSLFNGTTLAQKGVTVVTVNYRLGALGFLAHPQLDAESPNNSSGNYGILDQIAALQWVQRNIGAFGGDPSRVTIFGQSAGGESVLIHLVSPQSKGLYQQALVESGPFWANGPTIDNVHSKADAEQFGVEYANSLGLSGPDTILKMRNLSVAALINATPWPASSWENTHTLKFEPTIDGWILPDSVDNLFRLHRENPVPFVIGTNANDGVTLSANANMTVPEYTSLIRGYFGKDADAVLAQYSANSTQEVQARLAQIMTRYDFADSAKFAAGSMADLNKNTYLYRYSYALPGQPDGAFHGSETLLLFGLESQLKADPAVSDNIVDLWTRFAKTGNPNGGMNVTWPQYNNQTGQYLDINTTPQVKTGY</sequence>
<dbReference type="ESTHER" id="metpe-b8gkr3">
    <property type="family name" value="Carb_B_Bacteria"/>
</dbReference>
<dbReference type="PROSITE" id="PS00122">
    <property type="entry name" value="CARBOXYLESTERASE_B_1"/>
    <property type="match status" value="1"/>
</dbReference>
<keyword evidence="3" id="KW-0812">Transmembrane</keyword>
<protein>
    <submittedName>
        <fullName evidence="5">Carboxylesterase type B</fullName>
    </submittedName>
</protein>
<dbReference type="OrthoDB" id="227185at2157"/>
<comment type="similarity">
    <text evidence="1">Belongs to the type-B carboxylesterase/lipase family.</text>
</comment>
<dbReference type="EMBL" id="CP001338">
    <property type="protein sequence ID" value="ACL17209.1"/>
    <property type="molecule type" value="Genomic_DNA"/>
</dbReference>
<evidence type="ECO:0000256" key="3">
    <source>
        <dbReference type="SAM" id="Phobius"/>
    </source>
</evidence>
<dbReference type="PROSITE" id="PS51257">
    <property type="entry name" value="PROKAR_LIPOPROTEIN"/>
    <property type="match status" value="1"/>
</dbReference>
<dbReference type="InterPro" id="IPR002018">
    <property type="entry name" value="CarbesteraseB"/>
</dbReference>
<proteinExistence type="inferred from homology"/>
<dbReference type="STRING" id="521011.Mpal_1904"/>
<dbReference type="InterPro" id="IPR029058">
    <property type="entry name" value="AB_hydrolase_fold"/>
</dbReference>
<organism evidence="5 6">
    <name type="scientific">Methanosphaerula palustris (strain ATCC BAA-1556 / DSM 19958 / E1-9c)</name>
    <dbReference type="NCBI Taxonomy" id="521011"/>
    <lineage>
        <taxon>Archaea</taxon>
        <taxon>Methanobacteriati</taxon>
        <taxon>Methanobacteriota</taxon>
        <taxon>Stenosarchaea group</taxon>
        <taxon>Methanomicrobia</taxon>
        <taxon>Methanomicrobiales</taxon>
        <taxon>Methanoregulaceae</taxon>
        <taxon>Methanosphaerula</taxon>
    </lineage>
</organism>
<keyword evidence="3" id="KW-1133">Transmembrane helix</keyword>
<gene>
    <name evidence="5" type="ordered locus">Mpal_1904</name>
</gene>
<dbReference type="KEGG" id="mpl:Mpal_1904"/>
<dbReference type="InterPro" id="IPR019826">
    <property type="entry name" value="Carboxylesterase_B_AS"/>
</dbReference>
<dbReference type="InterPro" id="IPR019819">
    <property type="entry name" value="Carboxylesterase_B_CS"/>
</dbReference>
<evidence type="ECO:0000259" key="4">
    <source>
        <dbReference type="Pfam" id="PF00135"/>
    </source>
</evidence>
<feature type="domain" description="Carboxylesterase type B" evidence="4">
    <location>
        <begin position="51"/>
        <end position="527"/>
    </location>
</feature>
<keyword evidence="6" id="KW-1185">Reference proteome</keyword>
<accession>B8GKR3</accession>
<dbReference type="SUPFAM" id="SSF53474">
    <property type="entry name" value="alpha/beta-Hydrolases"/>
    <property type="match status" value="1"/>
</dbReference>
<evidence type="ECO:0000256" key="1">
    <source>
        <dbReference type="ARBA" id="ARBA00005964"/>
    </source>
</evidence>
<dbReference type="Proteomes" id="UP000002457">
    <property type="component" value="Chromosome"/>
</dbReference>
<dbReference type="eggNOG" id="arCOG02638">
    <property type="taxonomic scope" value="Archaea"/>
</dbReference>
<dbReference type="Gene3D" id="3.40.50.1820">
    <property type="entry name" value="alpha/beta hydrolase"/>
    <property type="match status" value="1"/>
</dbReference>
<dbReference type="PANTHER" id="PTHR11559">
    <property type="entry name" value="CARBOXYLESTERASE"/>
    <property type="match status" value="1"/>
</dbReference>
<dbReference type="PROSITE" id="PS00941">
    <property type="entry name" value="CARBOXYLESTERASE_B_2"/>
    <property type="match status" value="1"/>
</dbReference>
<name>B8GKR3_METPE</name>
<dbReference type="HOGENOM" id="CLU_006586_16_4_2"/>
<feature type="transmembrane region" description="Helical" evidence="3">
    <location>
        <begin position="12"/>
        <end position="29"/>
    </location>
</feature>
<evidence type="ECO:0000256" key="2">
    <source>
        <dbReference type="ARBA" id="ARBA00022801"/>
    </source>
</evidence>
<keyword evidence="3" id="KW-0472">Membrane</keyword>
<evidence type="ECO:0000313" key="5">
    <source>
        <dbReference type="EMBL" id="ACL17209.1"/>
    </source>
</evidence>
<evidence type="ECO:0000313" key="6">
    <source>
        <dbReference type="Proteomes" id="UP000002457"/>
    </source>
</evidence>